<name>A0A841D022_PLAVE</name>
<reference evidence="1 2" key="1">
    <citation type="submission" date="2020-08" db="EMBL/GenBank/DDBJ databases">
        <title>Genomic Encyclopedia of Type Strains, Phase III (KMG-III): the genomes of soil and plant-associated and newly described type strains.</title>
        <authorList>
            <person name="Whitman W."/>
        </authorList>
    </citation>
    <scope>NUCLEOTIDE SEQUENCE [LARGE SCALE GENOMIC DNA]</scope>
    <source>
        <strain evidence="1 2">CECT 3303</strain>
    </source>
</reference>
<protein>
    <recommendedName>
        <fullName evidence="3">DUF234 domain-containing protein</fullName>
    </recommendedName>
</protein>
<gene>
    <name evidence="1" type="ORF">FHS22_002137</name>
</gene>
<keyword evidence="2" id="KW-1185">Reference proteome</keyword>
<accession>A0A841D022</accession>
<sequence>MPHPGGPAPWRADGQDQIDAVVIGRRNRTKTPIMVGESKWTREVDAARLCRKLAAKTTELTGSPDDLAYAICARESVTNAAPDILTVTAADIFTPDPL</sequence>
<dbReference type="EMBL" id="JACHJJ010000005">
    <property type="protein sequence ID" value="MBB5962869.1"/>
    <property type="molecule type" value="Genomic_DNA"/>
</dbReference>
<comment type="caution">
    <text evidence="1">The sequence shown here is derived from an EMBL/GenBank/DDBJ whole genome shotgun (WGS) entry which is preliminary data.</text>
</comment>
<dbReference type="AlphaFoldDB" id="A0A841D022"/>
<dbReference type="Proteomes" id="UP000562352">
    <property type="component" value="Unassembled WGS sequence"/>
</dbReference>
<evidence type="ECO:0008006" key="3">
    <source>
        <dbReference type="Google" id="ProtNLM"/>
    </source>
</evidence>
<proteinExistence type="predicted"/>
<evidence type="ECO:0000313" key="2">
    <source>
        <dbReference type="Proteomes" id="UP000562352"/>
    </source>
</evidence>
<dbReference type="RefSeq" id="WP_184940584.1">
    <property type="nucleotide sequence ID" value="NZ_BAAAWZ010000001.1"/>
</dbReference>
<organism evidence="1 2">
    <name type="scientific">Planomonospora venezuelensis</name>
    <dbReference type="NCBI Taxonomy" id="1999"/>
    <lineage>
        <taxon>Bacteria</taxon>
        <taxon>Bacillati</taxon>
        <taxon>Actinomycetota</taxon>
        <taxon>Actinomycetes</taxon>
        <taxon>Streptosporangiales</taxon>
        <taxon>Streptosporangiaceae</taxon>
        <taxon>Planomonospora</taxon>
    </lineage>
</organism>
<evidence type="ECO:0000313" key="1">
    <source>
        <dbReference type="EMBL" id="MBB5962869.1"/>
    </source>
</evidence>